<feature type="non-terminal residue" evidence="1">
    <location>
        <position position="88"/>
    </location>
</feature>
<comment type="caution">
    <text evidence="1">The sequence shown here is derived from an EMBL/GenBank/DDBJ whole genome shotgun (WGS) entry which is preliminary data.</text>
</comment>
<sequence>YKLKDENRNGIFYRDLIPVFELATGRSDIDDTFVESVLVSLISQGYVNGRVVHQSRGMSFGRQLRQSIYDVFPRISEVSIIGHFRDLA</sequence>
<feature type="non-terminal residue" evidence="1">
    <location>
        <position position="1"/>
    </location>
</feature>
<dbReference type="EMBL" id="JAMZIH010001319">
    <property type="protein sequence ID" value="KAJ1678296.1"/>
    <property type="molecule type" value="Genomic_DNA"/>
</dbReference>
<keyword evidence="2" id="KW-1185">Reference proteome</keyword>
<name>A0ACC1HSI4_9FUNG</name>
<accession>A0ACC1HSI4</accession>
<proteinExistence type="predicted"/>
<evidence type="ECO:0000313" key="1">
    <source>
        <dbReference type="EMBL" id="KAJ1678296.1"/>
    </source>
</evidence>
<gene>
    <name evidence="1" type="ORF">EV182_004354</name>
</gene>
<organism evidence="1 2">
    <name type="scientific">Spiromyces aspiralis</name>
    <dbReference type="NCBI Taxonomy" id="68401"/>
    <lineage>
        <taxon>Eukaryota</taxon>
        <taxon>Fungi</taxon>
        <taxon>Fungi incertae sedis</taxon>
        <taxon>Zoopagomycota</taxon>
        <taxon>Kickxellomycotina</taxon>
        <taxon>Kickxellomycetes</taxon>
        <taxon>Kickxellales</taxon>
        <taxon>Kickxellaceae</taxon>
        <taxon>Spiromyces</taxon>
    </lineage>
</organism>
<reference evidence="1" key="1">
    <citation type="submission" date="2022-06" db="EMBL/GenBank/DDBJ databases">
        <title>Phylogenomic reconstructions and comparative analyses of Kickxellomycotina fungi.</title>
        <authorList>
            <person name="Reynolds N.K."/>
            <person name="Stajich J.E."/>
            <person name="Barry K."/>
            <person name="Grigoriev I.V."/>
            <person name="Crous P."/>
            <person name="Smith M.E."/>
        </authorList>
    </citation>
    <scope>NUCLEOTIDE SEQUENCE</scope>
    <source>
        <strain evidence="1">RSA 2271</strain>
    </source>
</reference>
<protein>
    <submittedName>
        <fullName evidence="1">Uncharacterized protein</fullName>
    </submittedName>
</protein>
<evidence type="ECO:0000313" key="2">
    <source>
        <dbReference type="Proteomes" id="UP001145114"/>
    </source>
</evidence>
<dbReference type="Proteomes" id="UP001145114">
    <property type="component" value="Unassembled WGS sequence"/>
</dbReference>